<dbReference type="InterPro" id="IPR018062">
    <property type="entry name" value="HTH_AraC-typ_CS"/>
</dbReference>
<dbReference type="Pfam" id="PF12833">
    <property type="entry name" value="HTH_18"/>
    <property type="match status" value="1"/>
</dbReference>
<dbReference type="CDD" id="cd00130">
    <property type="entry name" value="PAS"/>
    <property type="match status" value="1"/>
</dbReference>
<dbReference type="PROSITE" id="PS00041">
    <property type="entry name" value="HTH_ARAC_FAMILY_1"/>
    <property type="match status" value="1"/>
</dbReference>
<dbReference type="InterPro" id="IPR018060">
    <property type="entry name" value="HTH_AraC"/>
</dbReference>
<dbReference type="SUPFAM" id="SSF55785">
    <property type="entry name" value="PYP-like sensor domain (PAS domain)"/>
    <property type="match status" value="1"/>
</dbReference>
<keyword evidence="3" id="KW-0804">Transcription</keyword>
<evidence type="ECO:0000256" key="1">
    <source>
        <dbReference type="ARBA" id="ARBA00023015"/>
    </source>
</evidence>
<dbReference type="PROSITE" id="PS01124">
    <property type="entry name" value="HTH_ARAC_FAMILY_2"/>
    <property type="match status" value="1"/>
</dbReference>
<dbReference type="InterPro" id="IPR013656">
    <property type="entry name" value="PAS_4"/>
</dbReference>
<name>A0A381RUV4_9ZZZZ</name>
<evidence type="ECO:0000256" key="3">
    <source>
        <dbReference type="ARBA" id="ARBA00023163"/>
    </source>
</evidence>
<dbReference type="NCBIfam" id="TIGR00229">
    <property type="entry name" value="sensory_box"/>
    <property type="match status" value="1"/>
</dbReference>
<protein>
    <recommendedName>
        <fullName evidence="4">HTH araC/xylS-type domain-containing protein</fullName>
    </recommendedName>
</protein>
<dbReference type="Pfam" id="PF08448">
    <property type="entry name" value="PAS_4"/>
    <property type="match status" value="1"/>
</dbReference>
<dbReference type="GO" id="GO:0043565">
    <property type="term" value="F:sequence-specific DNA binding"/>
    <property type="evidence" value="ECO:0007669"/>
    <property type="project" value="InterPro"/>
</dbReference>
<dbReference type="SUPFAM" id="SSF46689">
    <property type="entry name" value="Homeodomain-like"/>
    <property type="match status" value="2"/>
</dbReference>
<dbReference type="InterPro" id="IPR000014">
    <property type="entry name" value="PAS"/>
</dbReference>
<keyword evidence="2" id="KW-0238">DNA-binding</keyword>
<gene>
    <name evidence="5" type="ORF">METZ01_LOCUS46591</name>
</gene>
<keyword evidence="1" id="KW-0805">Transcription regulation</keyword>
<evidence type="ECO:0000256" key="2">
    <source>
        <dbReference type="ARBA" id="ARBA00023125"/>
    </source>
</evidence>
<dbReference type="Gene3D" id="1.10.10.60">
    <property type="entry name" value="Homeodomain-like"/>
    <property type="match status" value="1"/>
</dbReference>
<organism evidence="5">
    <name type="scientific">marine metagenome</name>
    <dbReference type="NCBI Taxonomy" id="408172"/>
    <lineage>
        <taxon>unclassified sequences</taxon>
        <taxon>metagenomes</taxon>
        <taxon>ecological metagenomes</taxon>
    </lineage>
</organism>
<sequence length="250" mass="27402">MTSESDNSALPAPDHGSTGAIQPLLELFDSLPQVMFCMKGVDGRYLAVNDAFVRRSGRRSKRDVLGARATDLFPAPLAERYEEQDGNVFSSGEPLRDELELIRRPDGSFGWYLTVKLPIEEDGEVTALVSVSRDLATPSDERIALEALTRVVELVQAHLDEPLRVADLAEAAGCSEAQLERRMKKVFGLTATQYVLRVRVERATEMLTGTDDPIAMIAAACGFYDQAGLTRQFARLAGETPARFRASHSG</sequence>
<evidence type="ECO:0000313" key="5">
    <source>
        <dbReference type="EMBL" id="SUZ93737.1"/>
    </source>
</evidence>
<dbReference type="PANTHER" id="PTHR46796:SF13">
    <property type="entry name" value="HTH-TYPE TRANSCRIPTIONAL ACTIVATOR RHAS"/>
    <property type="match status" value="1"/>
</dbReference>
<dbReference type="EMBL" id="UINC01002172">
    <property type="protein sequence ID" value="SUZ93737.1"/>
    <property type="molecule type" value="Genomic_DNA"/>
</dbReference>
<dbReference type="SMART" id="SM00342">
    <property type="entry name" value="HTH_ARAC"/>
    <property type="match status" value="1"/>
</dbReference>
<accession>A0A381RUV4</accession>
<dbReference type="PANTHER" id="PTHR46796">
    <property type="entry name" value="HTH-TYPE TRANSCRIPTIONAL ACTIVATOR RHAS-RELATED"/>
    <property type="match status" value="1"/>
</dbReference>
<dbReference type="Gene3D" id="3.30.450.20">
    <property type="entry name" value="PAS domain"/>
    <property type="match status" value="1"/>
</dbReference>
<dbReference type="InterPro" id="IPR035965">
    <property type="entry name" value="PAS-like_dom_sf"/>
</dbReference>
<reference evidence="5" key="1">
    <citation type="submission" date="2018-05" db="EMBL/GenBank/DDBJ databases">
        <authorList>
            <person name="Lanie J.A."/>
            <person name="Ng W.-L."/>
            <person name="Kazmierczak K.M."/>
            <person name="Andrzejewski T.M."/>
            <person name="Davidsen T.M."/>
            <person name="Wayne K.J."/>
            <person name="Tettelin H."/>
            <person name="Glass J.I."/>
            <person name="Rusch D."/>
            <person name="Podicherti R."/>
            <person name="Tsui H.-C.T."/>
            <person name="Winkler M.E."/>
        </authorList>
    </citation>
    <scope>NUCLEOTIDE SEQUENCE</scope>
</reference>
<proteinExistence type="predicted"/>
<feature type="domain" description="HTH araC/xylS-type" evidence="4">
    <location>
        <begin position="149"/>
        <end position="247"/>
    </location>
</feature>
<dbReference type="InterPro" id="IPR009057">
    <property type="entry name" value="Homeodomain-like_sf"/>
</dbReference>
<dbReference type="GO" id="GO:0003700">
    <property type="term" value="F:DNA-binding transcription factor activity"/>
    <property type="evidence" value="ECO:0007669"/>
    <property type="project" value="InterPro"/>
</dbReference>
<dbReference type="AlphaFoldDB" id="A0A381RUV4"/>
<dbReference type="InterPro" id="IPR050204">
    <property type="entry name" value="AraC_XylS_family_regulators"/>
</dbReference>
<evidence type="ECO:0000259" key="4">
    <source>
        <dbReference type="PROSITE" id="PS01124"/>
    </source>
</evidence>